<feature type="region of interest" description="Disordered" evidence="2">
    <location>
        <begin position="136"/>
        <end position="158"/>
    </location>
</feature>
<dbReference type="Proteomes" id="UP001628179">
    <property type="component" value="Unassembled WGS sequence"/>
</dbReference>
<evidence type="ECO:0008006" key="6">
    <source>
        <dbReference type="Google" id="ProtNLM"/>
    </source>
</evidence>
<evidence type="ECO:0000256" key="1">
    <source>
        <dbReference type="ARBA" id="ARBA00009042"/>
    </source>
</evidence>
<keyword evidence="3" id="KW-0472">Membrane</keyword>
<gene>
    <name evidence="4" type="ORF">MFIFM68171_06510</name>
</gene>
<comment type="similarity">
    <text evidence="1">Belongs to the fungal fucose-specific lectin family.</text>
</comment>
<comment type="caution">
    <text evidence="4">The sequence shown here is derived from an EMBL/GenBank/DDBJ whole genome shotgun (WGS) entry which is preliminary data.</text>
</comment>
<organism evidence="4 5">
    <name type="scientific">Madurella fahalii</name>
    <dbReference type="NCBI Taxonomy" id="1157608"/>
    <lineage>
        <taxon>Eukaryota</taxon>
        <taxon>Fungi</taxon>
        <taxon>Dikarya</taxon>
        <taxon>Ascomycota</taxon>
        <taxon>Pezizomycotina</taxon>
        <taxon>Sordariomycetes</taxon>
        <taxon>Sordariomycetidae</taxon>
        <taxon>Sordariales</taxon>
        <taxon>Sordariales incertae sedis</taxon>
        <taxon>Madurella</taxon>
    </lineage>
</organism>
<sequence length="508" mass="55265">MSQAPRHSAHTATVVYGDIYEAPIPVNSHELPIPVGTQEIRITDDYTARLVTLDGQKVVIPDNGEKEPATLHDIPLPSSAAPQVAAPSSVAETICGVRRRVFYIVLAVAAVVFLGVAAGFAGGFVARRNADDAGTVTATATPSDAPTSSGVSSAAPSSPAASSPAPAVASLILNNSQLAAALWENKTEPRWSYVLHQDPLGSLIFSIWNDISSMWTSVNVSDRLLRNGDRVLPRLGTPLAITTGESFHIALFYIDLYNNVRALITFDRSYQSWRLGTLYDRDQAILASPESQLDVCWLVCGESCRGSKDGDSQIRFFFEDTRGDLQAYYGNPWVPSANFNQNGRPGSALASTAYRSDSGSMDMKLFFDTGEKLGMMSWTNDTSWYFDEAFSGPTWPTFQGQKMATMSFSVTGTSSEPSWAILVVQLERNGSLTATYWDPRNQRWTFGVPVRLVGELQLEPAFSAIAMNMDRRFYGIANGSILEYRVTSSDFTQFEFTSSVPLLGASSA</sequence>
<evidence type="ECO:0000313" key="4">
    <source>
        <dbReference type="EMBL" id="GAB1316300.1"/>
    </source>
</evidence>
<dbReference type="EMBL" id="BAAFSV010000003">
    <property type="protein sequence ID" value="GAB1316300.1"/>
    <property type="molecule type" value="Genomic_DNA"/>
</dbReference>
<dbReference type="RefSeq" id="XP_070918031.1">
    <property type="nucleotide sequence ID" value="XM_071061930.1"/>
</dbReference>
<evidence type="ECO:0000313" key="5">
    <source>
        <dbReference type="Proteomes" id="UP001628179"/>
    </source>
</evidence>
<dbReference type="GeneID" id="98177253"/>
<dbReference type="Gene3D" id="2.120.10.70">
    <property type="entry name" value="Fucose-specific lectin"/>
    <property type="match status" value="1"/>
</dbReference>
<keyword evidence="3" id="KW-0812">Transmembrane</keyword>
<keyword evidence="5" id="KW-1185">Reference proteome</keyword>
<dbReference type="SUPFAM" id="SSF89372">
    <property type="entry name" value="Fucose-specific lectin"/>
    <property type="match status" value="1"/>
</dbReference>
<protein>
    <recommendedName>
        <fullName evidence="6">Fucose-specific lectin</fullName>
    </recommendedName>
</protein>
<reference evidence="4 5" key="1">
    <citation type="submission" date="2024-09" db="EMBL/GenBank/DDBJ databases">
        <title>Itraconazole resistance in Madurella fahalii resulting from another homologue of gene encoding cytochrome P450 14-alpha sterol demethylase (CYP51).</title>
        <authorList>
            <person name="Yoshioka I."/>
            <person name="Fahal A.H."/>
            <person name="Kaneko S."/>
            <person name="Yaguchi T."/>
        </authorList>
    </citation>
    <scope>NUCLEOTIDE SEQUENCE [LARGE SCALE GENOMIC DNA]</scope>
    <source>
        <strain evidence="4 5">IFM 68171</strain>
    </source>
</reference>
<dbReference type="Pfam" id="PF07938">
    <property type="entry name" value="Fungal_lectin"/>
    <property type="match status" value="1"/>
</dbReference>
<name>A0ABQ0GF29_9PEZI</name>
<accession>A0ABQ0GF29</accession>
<proteinExistence type="inferred from homology"/>
<keyword evidence="3" id="KW-1133">Transmembrane helix</keyword>
<feature type="transmembrane region" description="Helical" evidence="3">
    <location>
        <begin position="101"/>
        <end position="126"/>
    </location>
</feature>
<evidence type="ECO:0000256" key="3">
    <source>
        <dbReference type="SAM" id="Phobius"/>
    </source>
</evidence>
<evidence type="ECO:0000256" key="2">
    <source>
        <dbReference type="SAM" id="MobiDB-lite"/>
    </source>
</evidence>
<dbReference type="InterPro" id="IPR012475">
    <property type="entry name" value="Fungal_lectin"/>
</dbReference>